<dbReference type="STRING" id="35608.A0A2U1KXC9"/>
<dbReference type="InterPro" id="IPR006073">
    <property type="entry name" value="GTP-bd"/>
</dbReference>
<dbReference type="Pfam" id="PF01926">
    <property type="entry name" value="MMR_HSR1"/>
    <property type="match status" value="1"/>
</dbReference>
<organism evidence="2 3">
    <name type="scientific">Artemisia annua</name>
    <name type="common">Sweet wormwood</name>
    <dbReference type="NCBI Taxonomy" id="35608"/>
    <lineage>
        <taxon>Eukaryota</taxon>
        <taxon>Viridiplantae</taxon>
        <taxon>Streptophyta</taxon>
        <taxon>Embryophyta</taxon>
        <taxon>Tracheophyta</taxon>
        <taxon>Spermatophyta</taxon>
        <taxon>Magnoliopsida</taxon>
        <taxon>eudicotyledons</taxon>
        <taxon>Gunneridae</taxon>
        <taxon>Pentapetalae</taxon>
        <taxon>asterids</taxon>
        <taxon>campanulids</taxon>
        <taxon>Asterales</taxon>
        <taxon>Asteraceae</taxon>
        <taxon>Asteroideae</taxon>
        <taxon>Anthemideae</taxon>
        <taxon>Artemisiinae</taxon>
        <taxon>Artemisia</taxon>
    </lineage>
</organism>
<dbReference type="InterPro" id="IPR050896">
    <property type="entry name" value="Mito_lipid_metab_GTPase"/>
</dbReference>
<dbReference type="Gene3D" id="3.40.50.300">
    <property type="entry name" value="P-loop containing nucleotide triphosphate hydrolases"/>
    <property type="match status" value="1"/>
</dbReference>
<dbReference type="GO" id="GO:0009570">
    <property type="term" value="C:chloroplast stroma"/>
    <property type="evidence" value="ECO:0007669"/>
    <property type="project" value="TreeGrafter"/>
</dbReference>
<protein>
    <submittedName>
        <fullName evidence="2">GTP binding domain, P-loop containing nucleoside triphosphate hydrolase</fullName>
    </submittedName>
</protein>
<reference evidence="2 3" key="1">
    <citation type="journal article" date="2018" name="Mol. Plant">
        <title>The genome of Artemisia annua provides insight into the evolution of Asteraceae family and artemisinin biosynthesis.</title>
        <authorList>
            <person name="Shen Q."/>
            <person name="Zhang L."/>
            <person name="Liao Z."/>
            <person name="Wang S."/>
            <person name="Yan T."/>
            <person name="Shi P."/>
            <person name="Liu M."/>
            <person name="Fu X."/>
            <person name="Pan Q."/>
            <person name="Wang Y."/>
            <person name="Lv Z."/>
            <person name="Lu X."/>
            <person name="Zhang F."/>
            <person name="Jiang W."/>
            <person name="Ma Y."/>
            <person name="Chen M."/>
            <person name="Hao X."/>
            <person name="Li L."/>
            <person name="Tang Y."/>
            <person name="Lv G."/>
            <person name="Zhou Y."/>
            <person name="Sun X."/>
            <person name="Brodelius P.E."/>
            <person name="Rose J.K.C."/>
            <person name="Tang K."/>
        </authorList>
    </citation>
    <scope>NUCLEOTIDE SEQUENCE [LARGE SCALE GENOMIC DNA]</scope>
    <source>
        <strain evidence="3">cv. Huhao1</strain>
        <tissue evidence="2">Leaf</tissue>
    </source>
</reference>
<proteinExistence type="predicted"/>
<sequence>MGHHACGPLELWNYPVWLENIVPQNIDDTDHPDHIDLASLDITQTLQYMYSRACALTQKNWRSYLCHCCKSLIKIGFKDLAVPRGHVWVIGAQNAGKSTLINALAKKGGVKVSKLTEAMVPGTTLGILRIGCILSAKAKMYLYLMSVTLNREEQKMVELQKELRPRTYRIKKDETFHCSKTGYRIPMKCVKIVSATAAKKLCGNMVWVGLGHEMGVGMGGFGGWNGWVWELNWGEIGAYGG</sequence>
<dbReference type="Proteomes" id="UP000245207">
    <property type="component" value="Unassembled WGS sequence"/>
</dbReference>
<dbReference type="GO" id="GO:0005739">
    <property type="term" value="C:mitochondrion"/>
    <property type="evidence" value="ECO:0007669"/>
    <property type="project" value="TreeGrafter"/>
</dbReference>
<evidence type="ECO:0000313" key="2">
    <source>
        <dbReference type="EMBL" id="PWA41380.1"/>
    </source>
</evidence>
<gene>
    <name evidence="2" type="ORF">CTI12_AA554780</name>
</gene>
<dbReference type="GO" id="GO:0016787">
    <property type="term" value="F:hydrolase activity"/>
    <property type="evidence" value="ECO:0007669"/>
    <property type="project" value="UniProtKB-KW"/>
</dbReference>
<dbReference type="GO" id="GO:1901259">
    <property type="term" value="P:chloroplast rRNA processing"/>
    <property type="evidence" value="ECO:0007669"/>
    <property type="project" value="TreeGrafter"/>
</dbReference>
<keyword evidence="3" id="KW-1185">Reference proteome</keyword>
<evidence type="ECO:0000313" key="3">
    <source>
        <dbReference type="Proteomes" id="UP000245207"/>
    </source>
</evidence>
<name>A0A2U1KXC9_ARTAN</name>
<comment type="caution">
    <text evidence="2">The sequence shown here is derived from an EMBL/GenBank/DDBJ whole genome shotgun (WGS) entry which is preliminary data.</text>
</comment>
<dbReference type="SUPFAM" id="SSF52540">
    <property type="entry name" value="P-loop containing nucleoside triphosphate hydrolases"/>
    <property type="match status" value="1"/>
</dbReference>
<dbReference type="GO" id="GO:0005525">
    <property type="term" value="F:GTP binding"/>
    <property type="evidence" value="ECO:0007669"/>
    <property type="project" value="InterPro"/>
</dbReference>
<dbReference type="InterPro" id="IPR027417">
    <property type="entry name" value="P-loop_NTPase"/>
</dbReference>
<accession>A0A2U1KXC9</accession>
<dbReference type="GO" id="GO:0009742">
    <property type="term" value="P:brassinosteroid mediated signaling pathway"/>
    <property type="evidence" value="ECO:0007669"/>
    <property type="project" value="TreeGrafter"/>
</dbReference>
<dbReference type="AlphaFoldDB" id="A0A2U1KXC9"/>
<feature type="domain" description="G" evidence="1">
    <location>
        <begin position="87"/>
        <end position="127"/>
    </location>
</feature>
<dbReference type="EMBL" id="PKPP01013121">
    <property type="protein sequence ID" value="PWA41380.1"/>
    <property type="molecule type" value="Genomic_DNA"/>
</dbReference>
<dbReference type="PANTHER" id="PTHR46434:SF3">
    <property type="entry name" value="GTP-BINDING PROTEIN BRASSINAZOLE INSENSITIVE PALE GREEN 2, CHLOROPLASTIC"/>
    <property type="match status" value="1"/>
</dbReference>
<keyword evidence="2" id="KW-0378">Hydrolase</keyword>
<dbReference type="OrthoDB" id="823504at2759"/>
<dbReference type="PANTHER" id="PTHR46434">
    <property type="entry name" value="GENETIC INTERACTOR OF PROHIBITINS 3, MITOCHONDRIAL"/>
    <property type="match status" value="1"/>
</dbReference>
<evidence type="ECO:0000259" key="1">
    <source>
        <dbReference type="Pfam" id="PF01926"/>
    </source>
</evidence>